<name>M1BJ49_SOLTU</name>
<dbReference type="InParanoid" id="M1BJ49"/>
<reference evidence="2" key="1">
    <citation type="journal article" date="2011" name="Nature">
        <title>Genome sequence and analysis of the tuber crop potato.</title>
        <authorList>
            <consortium name="The Potato Genome Sequencing Consortium"/>
        </authorList>
    </citation>
    <scope>NUCLEOTIDE SEQUENCE [LARGE SCALE GENOMIC DNA]</scope>
    <source>
        <strain evidence="2">cv. DM1-3 516 R44</strain>
    </source>
</reference>
<dbReference type="Gramene" id="PGSC0003DMT400046470">
    <property type="protein sequence ID" value="PGSC0003DMT400046470"/>
    <property type="gene ID" value="PGSC0003DMG401018040"/>
</dbReference>
<evidence type="ECO:0000313" key="1">
    <source>
        <dbReference type="EnsemblPlants" id="PGSC0003DMT400046470"/>
    </source>
</evidence>
<dbReference type="STRING" id="4113.M1BJ49"/>
<accession>M1BJ49</accession>
<protein>
    <submittedName>
        <fullName evidence="1">Uncharacterized protein</fullName>
    </submittedName>
</protein>
<keyword evidence="2" id="KW-1185">Reference proteome</keyword>
<reference evidence="1" key="2">
    <citation type="submission" date="2015-06" db="UniProtKB">
        <authorList>
            <consortium name="EnsemblPlants"/>
        </authorList>
    </citation>
    <scope>IDENTIFICATION</scope>
    <source>
        <strain evidence="1">DM1-3 516 R44</strain>
    </source>
</reference>
<dbReference type="PaxDb" id="4113-PGSC0003DMT400046470"/>
<proteinExistence type="predicted"/>
<evidence type="ECO:0000313" key="2">
    <source>
        <dbReference type="Proteomes" id="UP000011115"/>
    </source>
</evidence>
<sequence>MLLFLQIEHTTVLDCDFLELRSIRNNFLSPPQRTGEFAPTKTLSFLDSGIKWRDFRPEITSGTGTDNLKNQDTILNVTSGVLYFVGDSLVPDTIDKTAWRKVLLSYYLTSSSEVVLPIEESCVSRDGLVLMGESYGIHLSSLNKLNARDGLFKLSRYISGPDIYTVKPFELLLLLFPWDFNPITCLPFQDSDGGLLKKRNIQERGVRMDLNRIVHAKSKEEERISK</sequence>
<dbReference type="Proteomes" id="UP000011115">
    <property type="component" value="Unassembled WGS sequence"/>
</dbReference>
<dbReference type="AlphaFoldDB" id="M1BJ49"/>
<organism evidence="1 2">
    <name type="scientific">Solanum tuberosum</name>
    <name type="common">Potato</name>
    <dbReference type="NCBI Taxonomy" id="4113"/>
    <lineage>
        <taxon>Eukaryota</taxon>
        <taxon>Viridiplantae</taxon>
        <taxon>Streptophyta</taxon>
        <taxon>Embryophyta</taxon>
        <taxon>Tracheophyta</taxon>
        <taxon>Spermatophyta</taxon>
        <taxon>Magnoliopsida</taxon>
        <taxon>eudicotyledons</taxon>
        <taxon>Gunneridae</taxon>
        <taxon>Pentapetalae</taxon>
        <taxon>asterids</taxon>
        <taxon>lamiids</taxon>
        <taxon>Solanales</taxon>
        <taxon>Solanaceae</taxon>
        <taxon>Solanoideae</taxon>
        <taxon>Solaneae</taxon>
        <taxon>Solanum</taxon>
    </lineage>
</organism>
<dbReference type="EnsemblPlants" id="PGSC0003DMT400046470">
    <property type="protein sequence ID" value="PGSC0003DMT400046470"/>
    <property type="gene ID" value="PGSC0003DMG401018040"/>
</dbReference>
<dbReference type="HOGENOM" id="CLU_1226619_0_0_1"/>